<proteinExistence type="predicted"/>
<gene>
    <name evidence="2" type="ORF">SAMN05660429_02213</name>
</gene>
<dbReference type="InterPro" id="IPR002178">
    <property type="entry name" value="PTS_EIIA_type-2_dom"/>
</dbReference>
<dbReference type="InterPro" id="IPR016152">
    <property type="entry name" value="PTrfase/Anion_transptr"/>
</dbReference>
<dbReference type="GO" id="GO:0030295">
    <property type="term" value="F:protein kinase activator activity"/>
    <property type="evidence" value="ECO:0007669"/>
    <property type="project" value="TreeGrafter"/>
</dbReference>
<dbReference type="Proteomes" id="UP000199308">
    <property type="component" value="Unassembled WGS sequence"/>
</dbReference>
<dbReference type="InterPro" id="IPR006320">
    <property type="entry name" value="PTS_Nitro_regul"/>
</dbReference>
<evidence type="ECO:0000313" key="3">
    <source>
        <dbReference type="Proteomes" id="UP000199308"/>
    </source>
</evidence>
<dbReference type="Pfam" id="PF00359">
    <property type="entry name" value="PTS_EIIA_2"/>
    <property type="match status" value="1"/>
</dbReference>
<dbReference type="Gene3D" id="3.40.930.10">
    <property type="entry name" value="Mannitol-specific EII, Chain A"/>
    <property type="match status" value="1"/>
</dbReference>
<dbReference type="PANTHER" id="PTHR47738">
    <property type="entry name" value="PTS SYSTEM FRUCTOSE-LIKE EIIA COMPONENT-RELATED"/>
    <property type="match status" value="1"/>
</dbReference>
<dbReference type="PROSITE" id="PS51094">
    <property type="entry name" value="PTS_EIIA_TYPE_2"/>
    <property type="match status" value="1"/>
</dbReference>
<dbReference type="GO" id="GO:0008982">
    <property type="term" value="F:protein-N(PI)-phosphohistidine-sugar phosphotransferase activity"/>
    <property type="evidence" value="ECO:0007669"/>
    <property type="project" value="InterPro"/>
</dbReference>
<dbReference type="EMBL" id="FOHK01000010">
    <property type="protein sequence ID" value="SET61468.1"/>
    <property type="molecule type" value="Genomic_DNA"/>
</dbReference>
<accession>A0A1I0FUY0</accession>
<dbReference type="PROSITE" id="PS00372">
    <property type="entry name" value="PTS_EIIA_TYPE_2_HIS"/>
    <property type="match status" value="1"/>
</dbReference>
<sequence>MKLQQLLSPDAIVCNATGTSKKRILDEICEKAAQQIHGLSQHELLMCLIEREKTSSTGIGNGIAIPHGKLPCGNQPTAVLLTSESGVDFDAIDNRPVDIFIALFVPEDACNQHLSTLQDIAKMFSDKQFCKLIRQCDSSEALYELLATTDK</sequence>
<dbReference type="OrthoDB" id="95460at2"/>
<dbReference type="RefSeq" id="WP_093330256.1">
    <property type="nucleotide sequence ID" value="NZ_AP027363.1"/>
</dbReference>
<dbReference type="SUPFAM" id="SSF55804">
    <property type="entry name" value="Phoshotransferase/anion transport protein"/>
    <property type="match status" value="1"/>
</dbReference>
<dbReference type="AlphaFoldDB" id="A0A1I0FUY0"/>
<dbReference type="NCBIfam" id="TIGR01419">
    <property type="entry name" value="nitro_reg_IIA"/>
    <property type="match status" value="1"/>
</dbReference>
<feature type="domain" description="PTS EIIA type-2" evidence="1">
    <location>
        <begin position="5"/>
        <end position="149"/>
    </location>
</feature>
<evidence type="ECO:0000259" key="1">
    <source>
        <dbReference type="PROSITE" id="PS51094"/>
    </source>
</evidence>
<keyword evidence="3" id="KW-1185">Reference proteome</keyword>
<dbReference type="PANTHER" id="PTHR47738:SF1">
    <property type="entry name" value="NITROGEN REGULATORY PROTEIN"/>
    <property type="match status" value="1"/>
</dbReference>
<name>A0A1I0FUY0_THASX</name>
<dbReference type="InterPro" id="IPR051541">
    <property type="entry name" value="PTS_SugarTrans_NitroReg"/>
</dbReference>
<evidence type="ECO:0000313" key="2">
    <source>
        <dbReference type="EMBL" id="SET61468.1"/>
    </source>
</evidence>
<organism evidence="2 3">
    <name type="scientific">Thalassotalea agarivorans</name>
    <name type="common">Thalassomonas agarivorans</name>
    <dbReference type="NCBI Taxonomy" id="349064"/>
    <lineage>
        <taxon>Bacteria</taxon>
        <taxon>Pseudomonadati</taxon>
        <taxon>Pseudomonadota</taxon>
        <taxon>Gammaproteobacteria</taxon>
        <taxon>Alteromonadales</taxon>
        <taxon>Colwelliaceae</taxon>
        <taxon>Thalassotalea</taxon>
    </lineage>
</organism>
<protein>
    <submittedName>
        <fullName evidence="2">PTS IIA-like nitrogen-regulatory protein PtsN</fullName>
    </submittedName>
</protein>
<dbReference type="STRING" id="349064.SAMN05660429_02213"/>
<dbReference type="GO" id="GO:0009401">
    <property type="term" value="P:phosphoenolpyruvate-dependent sugar phosphotransferase system"/>
    <property type="evidence" value="ECO:0007669"/>
    <property type="project" value="InterPro"/>
</dbReference>
<reference evidence="2 3" key="1">
    <citation type="submission" date="2016-10" db="EMBL/GenBank/DDBJ databases">
        <authorList>
            <person name="de Groot N.N."/>
        </authorList>
    </citation>
    <scope>NUCLEOTIDE SEQUENCE [LARGE SCALE GENOMIC DNA]</scope>
    <source>
        <strain evidence="2 3">DSM 19706</strain>
    </source>
</reference>
<dbReference type="CDD" id="cd00211">
    <property type="entry name" value="PTS_IIA_fru"/>
    <property type="match status" value="1"/>
</dbReference>